<feature type="region of interest" description="Disordered" evidence="1">
    <location>
        <begin position="21"/>
        <end position="41"/>
    </location>
</feature>
<dbReference type="InterPro" id="IPR016197">
    <property type="entry name" value="Chromo-like_dom_sf"/>
</dbReference>
<reference evidence="3" key="1">
    <citation type="submission" date="2023-11" db="EMBL/GenBank/DDBJ databases">
        <authorList>
            <person name="De Vega J J."/>
            <person name="De Vega J J."/>
        </authorList>
    </citation>
    <scope>NUCLEOTIDE SEQUENCE</scope>
</reference>
<dbReference type="EMBL" id="CAVNYO010000110">
    <property type="protein sequence ID" value="CAK5266797.1"/>
    <property type="molecule type" value="Genomic_DNA"/>
</dbReference>
<dbReference type="PROSITE" id="PS50013">
    <property type="entry name" value="CHROMO_2"/>
    <property type="match status" value="1"/>
</dbReference>
<dbReference type="GO" id="GO:0006338">
    <property type="term" value="P:chromatin remodeling"/>
    <property type="evidence" value="ECO:0007669"/>
    <property type="project" value="UniProtKB-ARBA"/>
</dbReference>
<accession>A0AAD2H0N5</accession>
<dbReference type="AlphaFoldDB" id="A0AAD2H0N5"/>
<keyword evidence="4" id="KW-1185">Reference proteome</keyword>
<name>A0AAD2H0N5_9AGAR</name>
<comment type="caution">
    <text evidence="3">The sequence shown here is derived from an EMBL/GenBank/DDBJ whole genome shotgun (WGS) entry which is preliminary data.</text>
</comment>
<evidence type="ECO:0000313" key="4">
    <source>
        <dbReference type="Proteomes" id="UP001295794"/>
    </source>
</evidence>
<organism evidence="3 4">
    <name type="scientific">Mycena citricolor</name>
    <dbReference type="NCBI Taxonomy" id="2018698"/>
    <lineage>
        <taxon>Eukaryota</taxon>
        <taxon>Fungi</taxon>
        <taxon>Dikarya</taxon>
        <taxon>Basidiomycota</taxon>
        <taxon>Agaricomycotina</taxon>
        <taxon>Agaricomycetes</taxon>
        <taxon>Agaricomycetidae</taxon>
        <taxon>Agaricales</taxon>
        <taxon>Marasmiineae</taxon>
        <taxon>Mycenaceae</taxon>
        <taxon>Mycena</taxon>
    </lineage>
</organism>
<evidence type="ECO:0000256" key="1">
    <source>
        <dbReference type="SAM" id="MobiDB-lite"/>
    </source>
</evidence>
<protein>
    <recommendedName>
        <fullName evidence="2">Chromo domain-containing protein</fullName>
    </recommendedName>
</protein>
<gene>
    <name evidence="3" type="ORF">MYCIT1_LOCUS8757</name>
</gene>
<dbReference type="Proteomes" id="UP001295794">
    <property type="component" value="Unassembled WGS sequence"/>
</dbReference>
<dbReference type="CDD" id="cd00024">
    <property type="entry name" value="CD_CSD"/>
    <property type="match status" value="1"/>
</dbReference>
<dbReference type="SUPFAM" id="SSF54160">
    <property type="entry name" value="Chromo domain-like"/>
    <property type="match status" value="1"/>
</dbReference>
<sequence>MRLSRLHPVFPVVKLQLAEDDPFPTRPRHEEPPPVLGQGEGEEWEVEEILDAKMRYRSVWFRVRWKGYDPSHDQTLRSGLEVALTAMAQMQAKRDLHSTMLAPGTSMGDHIARMRSLWQRANEVGAAISDADFVSTFIGSLGEEWDAVVPLLYGMKTSVEVISFVTMHAARLDN</sequence>
<evidence type="ECO:0000313" key="3">
    <source>
        <dbReference type="EMBL" id="CAK5266797.1"/>
    </source>
</evidence>
<proteinExistence type="predicted"/>
<dbReference type="Gene3D" id="2.40.50.40">
    <property type="match status" value="1"/>
</dbReference>
<feature type="domain" description="Chromo" evidence="2">
    <location>
        <begin position="44"/>
        <end position="75"/>
    </location>
</feature>
<evidence type="ECO:0000259" key="2">
    <source>
        <dbReference type="PROSITE" id="PS50013"/>
    </source>
</evidence>
<dbReference type="InterPro" id="IPR000953">
    <property type="entry name" value="Chromo/chromo_shadow_dom"/>
</dbReference>